<evidence type="ECO:0000313" key="1">
    <source>
        <dbReference type="EMBL" id="JAE31629.1"/>
    </source>
</evidence>
<reference evidence="1" key="1">
    <citation type="submission" date="2014-09" db="EMBL/GenBank/DDBJ databases">
        <authorList>
            <person name="Magalhaes I.L.F."/>
            <person name="Oliveira U."/>
            <person name="Santos F.R."/>
            <person name="Vidigal T.H.D.A."/>
            <person name="Brescovit A.D."/>
            <person name="Santos A.J."/>
        </authorList>
    </citation>
    <scope>NUCLEOTIDE SEQUENCE</scope>
    <source>
        <tissue evidence="1">Shoot tissue taken approximately 20 cm above the soil surface</tissue>
    </source>
</reference>
<proteinExistence type="predicted"/>
<dbReference type="InterPro" id="IPR046848">
    <property type="entry name" value="E_motif"/>
</dbReference>
<dbReference type="EMBL" id="GBRH01166267">
    <property type="protein sequence ID" value="JAE31629.1"/>
    <property type="molecule type" value="Transcribed_RNA"/>
</dbReference>
<dbReference type="AlphaFoldDB" id="A0A0A9H782"/>
<reference evidence="1" key="2">
    <citation type="journal article" date="2015" name="Data Brief">
        <title>Shoot transcriptome of the giant reed, Arundo donax.</title>
        <authorList>
            <person name="Barrero R.A."/>
            <person name="Guerrero F.D."/>
            <person name="Moolhuijzen P."/>
            <person name="Goolsby J.A."/>
            <person name="Tidwell J."/>
            <person name="Bellgard S.E."/>
            <person name="Bellgard M.I."/>
        </authorList>
    </citation>
    <scope>NUCLEOTIDE SEQUENCE</scope>
    <source>
        <tissue evidence="1">Shoot tissue taken approximately 20 cm above the soil surface</tissue>
    </source>
</reference>
<accession>A0A0A9H782</accession>
<organism evidence="1">
    <name type="scientific">Arundo donax</name>
    <name type="common">Giant reed</name>
    <name type="synonym">Donax arundinaceus</name>
    <dbReference type="NCBI Taxonomy" id="35708"/>
    <lineage>
        <taxon>Eukaryota</taxon>
        <taxon>Viridiplantae</taxon>
        <taxon>Streptophyta</taxon>
        <taxon>Embryophyta</taxon>
        <taxon>Tracheophyta</taxon>
        <taxon>Spermatophyta</taxon>
        <taxon>Magnoliopsida</taxon>
        <taxon>Liliopsida</taxon>
        <taxon>Poales</taxon>
        <taxon>Poaceae</taxon>
        <taxon>PACMAD clade</taxon>
        <taxon>Arundinoideae</taxon>
        <taxon>Arundineae</taxon>
        <taxon>Arundo</taxon>
    </lineage>
</organism>
<dbReference type="Pfam" id="PF20431">
    <property type="entry name" value="E_motif"/>
    <property type="match status" value="1"/>
</dbReference>
<name>A0A0A9H782_ARUDO</name>
<protein>
    <recommendedName>
        <fullName evidence="2">Pentatricopeptide repeat-containing protein</fullName>
    </recommendedName>
</protein>
<sequence>MMILHPERPDYYVMISNLYTSYGMWDKSMAIRRWMQDRGLVKVPGCSSVGLENG</sequence>
<evidence type="ECO:0008006" key="2">
    <source>
        <dbReference type="Google" id="ProtNLM"/>
    </source>
</evidence>